<gene>
    <name evidence="2" type="ORF">GIB67_002124</name>
</gene>
<dbReference type="GO" id="GO:0003972">
    <property type="term" value="F:RNA ligase (ATP) activity"/>
    <property type="evidence" value="ECO:0007669"/>
    <property type="project" value="InterPro"/>
</dbReference>
<dbReference type="EMBL" id="JACGCM010002827">
    <property type="protein sequence ID" value="KAF6134723.1"/>
    <property type="molecule type" value="Genomic_DNA"/>
</dbReference>
<protein>
    <submittedName>
        <fullName evidence="2">Uncharacterized protein</fullName>
    </submittedName>
</protein>
<proteinExistence type="predicted"/>
<name>A0A7J7KWI2_9MAGN</name>
<evidence type="ECO:0000256" key="1">
    <source>
        <dbReference type="SAM" id="MobiDB-lite"/>
    </source>
</evidence>
<reference evidence="2 3" key="1">
    <citation type="journal article" date="2020" name="IScience">
        <title>Genome Sequencing of the Endangered Kingdonia uniflora (Circaeasteraceae, Ranunculales) Reveals Potential Mechanisms of Evolutionary Specialization.</title>
        <authorList>
            <person name="Sun Y."/>
            <person name="Deng T."/>
            <person name="Zhang A."/>
            <person name="Moore M.J."/>
            <person name="Landis J.B."/>
            <person name="Lin N."/>
            <person name="Zhang H."/>
            <person name="Zhang X."/>
            <person name="Huang J."/>
            <person name="Zhang X."/>
            <person name="Sun H."/>
            <person name="Wang H."/>
        </authorList>
    </citation>
    <scope>NUCLEOTIDE SEQUENCE [LARGE SCALE GENOMIC DNA]</scope>
    <source>
        <strain evidence="2">TB1705</strain>
        <tissue evidence="2">Leaf</tissue>
    </source>
</reference>
<organism evidence="2 3">
    <name type="scientific">Kingdonia uniflora</name>
    <dbReference type="NCBI Taxonomy" id="39325"/>
    <lineage>
        <taxon>Eukaryota</taxon>
        <taxon>Viridiplantae</taxon>
        <taxon>Streptophyta</taxon>
        <taxon>Embryophyta</taxon>
        <taxon>Tracheophyta</taxon>
        <taxon>Spermatophyta</taxon>
        <taxon>Magnoliopsida</taxon>
        <taxon>Ranunculales</taxon>
        <taxon>Circaeasteraceae</taxon>
        <taxon>Kingdonia</taxon>
    </lineage>
</organism>
<dbReference type="GO" id="GO:0006388">
    <property type="term" value="P:tRNA splicing, via endonucleolytic cleavage and ligation"/>
    <property type="evidence" value="ECO:0007669"/>
    <property type="project" value="InterPro"/>
</dbReference>
<evidence type="ECO:0000313" key="2">
    <source>
        <dbReference type="EMBL" id="KAF6134723.1"/>
    </source>
</evidence>
<dbReference type="AlphaFoldDB" id="A0A7J7KWI2"/>
<evidence type="ECO:0000313" key="3">
    <source>
        <dbReference type="Proteomes" id="UP000541444"/>
    </source>
</evidence>
<feature type="compositionally biased region" description="Basic and acidic residues" evidence="1">
    <location>
        <begin position="40"/>
        <end position="54"/>
    </location>
</feature>
<dbReference type="OrthoDB" id="1912039at2759"/>
<feature type="compositionally biased region" description="Polar residues" evidence="1">
    <location>
        <begin position="30"/>
        <end position="39"/>
    </location>
</feature>
<sequence>MSATQRLLCYFKPNFSSLSPKNRLISNSIFTSSMPNRQGETGRKGSSWKEKPKLENPSLITNNEINTNRIANLSIAEQSGDSNVPSSSIQFGSAPVVNPVTGNVQKPVWKPKVTNVSGVATVSGLSSGVEANPVAENSSAGLSGMFKGPIGADFNVDKHTYALAKVRATFYPKFENEKSDQEVRSRMIELVHKGLATVEVSLKHSGSLFMYAGHEGGAYAKNSFGNVYTAVGVFVLGKMFREAWGSKAFQKQADFNDFLESNHMCIAMELVTAVLGDHGQRPQEDYGTNFAFYSPIL</sequence>
<dbReference type="PANTHER" id="PTHR35460">
    <property type="entry name" value="TRNA LIGASE 1"/>
    <property type="match status" value="1"/>
</dbReference>
<dbReference type="Proteomes" id="UP000541444">
    <property type="component" value="Unassembled WGS sequence"/>
</dbReference>
<accession>A0A7J7KWI2</accession>
<keyword evidence="3" id="KW-1185">Reference proteome</keyword>
<comment type="caution">
    <text evidence="2">The sequence shown here is derived from an EMBL/GenBank/DDBJ whole genome shotgun (WGS) entry which is preliminary data.</text>
</comment>
<feature type="region of interest" description="Disordered" evidence="1">
    <location>
        <begin position="30"/>
        <end position="54"/>
    </location>
</feature>
<dbReference type="PANTHER" id="PTHR35460:SF1">
    <property type="entry name" value="TRNA LIGASE 1"/>
    <property type="match status" value="1"/>
</dbReference>
<dbReference type="InterPro" id="IPR038837">
    <property type="entry name" value="tRNA_ligase_1"/>
</dbReference>